<keyword evidence="2" id="KW-1185">Reference proteome</keyword>
<dbReference type="AlphaFoldDB" id="A0AAV6FNK1"/>
<dbReference type="EMBL" id="JADWDJ010000021">
    <property type="protein sequence ID" value="KAG5263356.1"/>
    <property type="molecule type" value="Genomic_DNA"/>
</dbReference>
<protein>
    <submittedName>
        <fullName evidence="1">Uncharacterized protein</fullName>
    </submittedName>
</protein>
<sequence length="155" mass="16156">MHLATDNEEALLALSVRLAAQAILLGHLVDLLALVIIELGGEAQVIAAVRHGIIANDLLNVSFGELAPGPVHIHAQAFPGELLLHPDGLSYALPFAAQSTSGPAHLAQQLVANIVLFDLLLHAVFPGPSQDLGTGQSVCVAFLPEVGLHHCLCLP</sequence>
<accession>A0AAV6FNK1</accession>
<dbReference type="Proteomes" id="UP000823561">
    <property type="component" value="Chromosome 21"/>
</dbReference>
<organism evidence="1 2">
    <name type="scientific">Alosa alosa</name>
    <name type="common">allis shad</name>
    <dbReference type="NCBI Taxonomy" id="278164"/>
    <lineage>
        <taxon>Eukaryota</taxon>
        <taxon>Metazoa</taxon>
        <taxon>Chordata</taxon>
        <taxon>Craniata</taxon>
        <taxon>Vertebrata</taxon>
        <taxon>Euteleostomi</taxon>
        <taxon>Actinopterygii</taxon>
        <taxon>Neopterygii</taxon>
        <taxon>Teleostei</taxon>
        <taxon>Clupei</taxon>
        <taxon>Clupeiformes</taxon>
        <taxon>Clupeoidei</taxon>
        <taxon>Clupeidae</taxon>
        <taxon>Alosa</taxon>
    </lineage>
</organism>
<evidence type="ECO:0000313" key="1">
    <source>
        <dbReference type="EMBL" id="KAG5263356.1"/>
    </source>
</evidence>
<comment type="caution">
    <text evidence="1">The sequence shown here is derived from an EMBL/GenBank/DDBJ whole genome shotgun (WGS) entry which is preliminary data.</text>
</comment>
<name>A0AAV6FNK1_9TELE</name>
<proteinExistence type="predicted"/>
<evidence type="ECO:0000313" key="2">
    <source>
        <dbReference type="Proteomes" id="UP000823561"/>
    </source>
</evidence>
<reference evidence="1" key="1">
    <citation type="submission" date="2020-10" db="EMBL/GenBank/DDBJ databases">
        <title>Chromosome-scale genome assembly of the Allis shad, Alosa alosa.</title>
        <authorList>
            <person name="Margot Z."/>
            <person name="Christophe K."/>
            <person name="Cabau C."/>
            <person name="Louis A."/>
            <person name="Berthelot C."/>
            <person name="Parey E."/>
            <person name="Roest Crollius H."/>
            <person name="Montfort J."/>
            <person name="Robinson-Rechavi M."/>
            <person name="Bucao C."/>
            <person name="Bouchez O."/>
            <person name="Gislard M."/>
            <person name="Lluch J."/>
            <person name="Milhes M."/>
            <person name="Lampietro C."/>
            <person name="Lopez Roques C."/>
            <person name="Donnadieu C."/>
            <person name="Braasch I."/>
            <person name="Desvignes T."/>
            <person name="Postlethwait J."/>
            <person name="Bobe J."/>
            <person name="Guiguen Y."/>
        </authorList>
    </citation>
    <scope>NUCLEOTIDE SEQUENCE</scope>
    <source>
        <strain evidence="1">M-15738</strain>
        <tissue evidence="1">Blood</tissue>
    </source>
</reference>
<gene>
    <name evidence="1" type="ORF">AALO_G00263960</name>
</gene>